<reference evidence="1" key="1">
    <citation type="journal article" date="2021" name="Proc. Natl. Acad. Sci. U.S.A.">
        <title>A Catalog of Tens of Thousands of Viruses from Human Metagenomes Reveals Hidden Associations with Chronic Diseases.</title>
        <authorList>
            <person name="Tisza M.J."/>
            <person name="Buck C.B."/>
        </authorList>
    </citation>
    <scope>NUCLEOTIDE SEQUENCE</scope>
    <source>
        <strain evidence="1">CtcJL42</strain>
    </source>
</reference>
<dbReference type="EMBL" id="BK035262">
    <property type="protein sequence ID" value="DAG89616.1"/>
    <property type="molecule type" value="Genomic_DNA"/>
</dbReference>
<protein>
    <submittedName>
        <fullName evidence="1">PhnA Zinc-Ribbon</fullName>
    </submittedName>
</protein>
<evidence type="ECO:0000313" key="1">
    <source>
        <dbReference type="EMBL" id="DAG89616.1"/>
    </source>
</evidence>
<name>A0A8S5VKK6_9CAUD</name>
<sequence>MGLDITVSRYDVDKCPHCGKPIRGTICGQVDSCGRIWREYLEKIGYYVPYEIREKEPERDFYGKDMTITSEQAKDLATFAREHDVYSWASIVALVDRAIENGDFVVINADW</sequence>
<accession>A0A8S5VKK6</accession>
<organism evidence="1">
    <name type="scientific">Ackermannviridae sp</name>
    <dbReference type="NCBI Taxonomy" id="2831612"/>
    <lineage>
        <taxon>Viruses</taxon>
        <taxon>Duplodnaviria</taxon>
        <taxon>Heunggongvirae</taxon>
        <taxon>Uroviricota</taxon>
        <taxon>Caudoviricetes</taxon>
        <taxon>Pantevenvirales</taxon>
        <taxon>Ackermannviridae</taxon>
    </lineage>
</organism>
<proteinExistence type="predicted"/>